<sequence length="156" mass="17340">MHVDSGRPGVMKKHMKVMTLQLMAETGPKNSSLELGPFTKTNQEPVSDPFIKQELGDELALRKKRQSNTLVVDPTSEKRSKIAAGATRKSSRIRDQEASSEINDLRRQLEVAKRQLAKPSKKSAASKNTPTKSTPSKKGETAEEREARLLHAQAFF</sequence>
<reference evidence="2 3" key="1">
    <citation type="submission" date="2018-12" db="EMBL/GenBank/DDBJ databases">
        <title>Genome sequence and assembly of Colletotrichum trifolii.</title>
        <authorList>
            <person name="Gan P."/>
            <person name="Shirasu K."/>
        </authorList>
    </citation>
    <scope>NUCLEOTIDE SEQUENCE [LARGE SCALE GENOMIC DNA]</scope>
    <source>
        <strain evidence="2 3">543-2</strain>
    </source>
</reference>
<protein>
    <submittedName>
        <fullName evidence="2">Uncharacterized protein</fullName>
    </submittedName>
</protein>
<feature type="compositionally biased region" description="Basic and acidic residues" evidence="1">
    <location>
        <begin position="92"/>
        <end position="113"/>
    </location>
</feature>
<dbReference type="EMBL" id="RYZW01000054">
    <property type="protein sequence ID" value="TDZ54732.1"/>
    <property type="molecule type" value="Genomic_DNA"/>
</dbReference>
<name>A0A4R8RHT8_COLTR</name>
<evidence type="ECO:0000313" key="3">
    <source>
        <dbReference type="Proteomes" id="UP000295703"/>
    </source>
</evidence>
<comment type="caution">
    <text evidence="2">The sequence shown here is derived from an EMBL/GenBank/DDBJ whole genome shotgun (WGS) entry which is preliminary data.</text>
</comment>
<accession>A0A4R8RHT8</accession>
<feature type="compositionally biased region" description="Low complexity" evidence="1">
    <location>
        <begin position="122"/>
        <end position="136"/>
    </location>
</feature>
<organism evidence="2 3">
    <name type="scientific">Colletotrichum trifolii</name>
    <dbReference type="NCBI Taxonomy" id="5466"/>
    <lineage>
        <taxon>Eukaryota</taxon>
        <taxon>Fungi</taxon>
        <taxon>Dikarya</taxon>
        <taxon>Ascomycota</taxon>
        <taxon>Pezizomycotina</taxon>
        <taxon>Sordariomycetes</taxon>
        <taxon>Hypocreomycetidae</taxon>
        <taxon>Glomerellales</taxon>
        <taxon>Glomerellaceae</taxon>
        <taxon>Colletotrichum</taxon>
        <taxon>Colletotrichum orbiculare species complex</taxon>
    </lineage>
</organism>
<evidence type="ECO:0000256" key="1">
    <source>
        <dbReference type="SAM" id="MobiDB-lite"/>
    </source>
</evidence>
<dbReference type="Proteomes" id="UP000295703">
    <property type="component" value="Unassembled WGS sequence"/>
</dbReference>
<feature type="compositionally biased region" description="Basic and acidic residues" evidence="1">
    <location>
        <begin position="137"/>
        <end position="149"/>
    </location>
</feature>
<gene>
    <name evidence="2" type="ORF">CTRI78_v006076</name>
</gene>
<dbReference type="AlphaFoldDB" id="A0A4R8RHT8"/>
<feature type="compositionally biased region" description="Polar residues" evidence="1">
    <location>
        <begin position="28"/>
        <end position="45"/>
    </location>
</feature>
<keyword evidence="3" id="KW-1185">Reference proteome</keyword>
<proteinExistence type="predicted"/>
<feature type="region of interest" description="Disordered" evidence="1">
    <location>
        <begin position="24"/>
        <end position="156"/>
    </location>
</feature>
<evidence type="ECO:0000313" key="2">
    <source>
        <dbReference type="EMBL" id="TDZ54732.1"/>
    </source>
</evidence>